<comment type="caution">
    <text evidence="1">The sequence shown here is derived from an EMBL/GenBank/DDBJ whole genome shotgun (WGS) entry which is preliminary data.</text>
</comment>
<name>A0AAD6WVZ5_9AGAR</name>
<gene>
    <name evidence="1" type="ORF">C8F04DRAFT_881147</name>
</gene>
<evidence type="ECO:0008006" key="3">
    <source>
        <dbReference type="Google" id="ProtNLM"/>
    </source>
</evidence>
<sequence>DIATLKCVLAPVRRVPPEILVEIFNLCIEDIRFLNLRYSLDDPRVAPVVLTHVCATWREV</sequence>
<organism evidence="1 2">
    <name type="scientific">Mycena alexandri</name>
    <dbReference type="NCBI Taxonomy" id="1745969"/>
    <lineage>
        <taxon>Eukaryota</taxon>
        <taxon>Fungi</taxon>
        <taxon>Dikarya</taxon>
        <taxon>Basidiomycota</taxon>
        <taxon>Agaricomycotina</taxon>
        <taxon>Agaricomycetes</taxon>
        <taxon>Agaricomycetidae</taxon>
        <taxon>Agaricales</taxon>
        <taxon>Marasmiineae</taxon>
        <taxon>Mycenaceae</taxon>
        <taxon>Mycena</taxon>
    </lineage>
</organism>
<accession>A0AAD6WVZ5</accession>
<evidence type="ECO:0000313" key="2">
    <source>
        <dbReference type="Proteomes" id="UP001218188"/>
    </source>
</evidence>
<protein>
    <recommendedName>
        <fullName evidence="3">F-box domain-containing protein</fullName>
    </recommendedName>
</protein>
<evidence type="ECO:0000313" key="1">
    <source>
        <dbReference type="EMBL" id="KAJ7029438.1"/>
    </source>
</evidence>
<dbReference type="EMBL" id="JARJCM010000101">
    <property type="protein sequence ID" value="KAJ7029438.1"/>
    <property type="molecule type" value="Genomic_DNA"/>
</dbReference>
<feature type="non-terminal residue" evidence="1">
    <location>
        <position position="60"/>
    </location>
</feature>
<proteinExistence type="predicted"/>
<keyword evidence="2" id="KW-1185">Reference proteome</keyword>
<feature type="non-terminal residue" evidence="1">
    <location>
        <position position="1"/>
    </location>
</feature>
<reference evidence="1" key="1">
    <citation type="submission" date="2023-03" db="EMBL/GenBank/DDBJ databases">
        <title>Massive genome expansion in bonnet fungi (Mycena s.s.) driven by repeated elements and novel gene families across ecological guilds.</title>
        <authorList>
            <consortium name="Lawrence Berkeley National Laboratory"/>
            <person name="Harder C.B."/>
            <person name="Miyauchi S."/>
            <person name="Viragh M."/>
            <person name="Kuo A."/>
            <person name="Thoen E."/>
            <person name="Andreopoulos B."/>
            <person name="Lu D."/>
            <person name="Skrede I."/>
            <person name="Drula E."/>
            <person name="Henrissat B."/>
            <person name="Morin E."/>
            <person name="Kohler A."/>
            <person name="Barry K."/>
            <person name="LaButti K."/>
            <person name="Morin E."/>
            <person name="Salamov A."/>
            <person name="Lipzen A."/>
            <person name="Mereny Z."/>
            <person name="Hegedus B."/>
            <person name="Baldrian P."/>
            <person name="Stursova M."/>
            <person name="Weitz H."/>
            <person name="Taylor A."/>
            <person name="Grigoriev I.V."/>
            <person name="Nagy L.G."/>
            <person name="Martin F."/>
            <person name="Kauserud H."/>
        </authorList>
    </citation>
    <scope>NUCLEOTIDE SEQUENCE</scope>
    <source>
        <strain evidence="1">CBHHK200</strain>
    </source>
</reference>
<dbReference type="AlphaFoldDB" id="A0AAD6WVZ5"/>
<dbReference type="Proteomes" id="UP001218188">
    <property type="component" value="Unassembled WGS sequence"/>
</dbReference>